<dbReference type="FunFam" id="3.30.200.20:FF:000042">
    <property type="entry name" value="Aurora kinase A"/>
    <property type="match status" value="1"/>
</dbReference>
<dbReference type="SMART" id="SM00220">
    <property type="entry name" value="S_TKc"/>
    <property type="match status" value="1"/>
</dbReference>
<keyword evidence="7" id="KW-0723">Serine/threonine-protein kinase</keyword>
<dbReference type="Pfam" id="PF00069">
    <property type="entry name" value="Pkinase"/>
    <property type="match status" value="1"/>
</dbReference>
<dbReference type="OrthoDB" id="193931at2759"/>
<dbReference type="PANTHER" id="PTHR24346:SF30">
    <property type="entry name" value="MATERNAL EMBRYONIC LEUCINE ZIPPER KINASE"/>
    <property type="match status" value="1"/>
</dbReference>
<dbReference type="PROSITE" id="PS00107">
    <property type="entry name" value="PROTEIN_KINASE_ATP"/>
    <property type="match status" value="1"/>
</dbReference>
<comment type="catalytic activity">
    <reaction evidence="5">
        <text>L-seryl-[protein] + ATP = O-phospho-L-seryl-[protein] + ADP + H(+)</text>
        <dbReference type="Rhea" id="RHEA:17989"/>
        <dbReference type="Rhea" id="RHEA-COMP:9863"/>
        <dbReference type="Rhea" id="RHEA-COMP:11604"/>
        <dbReference type="ChEBI" id="CHEBI:15378"/>
        <dbReference type="ChEBI" id="CHEBI:29999"/>
        <dbReference type="ChEBI" id="CHEBI:30616"/>
        <dbReference type="ChEBI" id="CHEBI:83421"/>
        <dbReference type="ChEBI" id="CHEBI:456216"/>
        <dbReference type="EC" id="2.7.11.1"/>
    </reaction>
</comment>
<evidence type="ECO:0000256" key="2">
    <source>
        <dbReference type="ARBA" id="ARBA00022741"/>
    </source>
</evidence>
<dbReference type="GO" id="GO:0035556">
    <property type="term" value="P:intracellular signal transduction"/>
    <property type="evidence" value="ECO:0007669"/>
    <property type="project" value="TreeGrafter"/>
</dbReference>
<dbReference type="Gene3D" id="1.10.510.10">
    <property type="entry name" value="Transferase(Phosphotransferase) domain 1"/>
    <property type="match status" value="1"/>
</dbReference>
<dbReference type="RefSeq" id="XP_068370251.1">
    <property type="nucleotide sequence ID" value="XM_068496749.1"/>
</dbReference>
<dbReference type="GeneID" id="94831453"/>
<organism evidence="10 11">
    <name type="scientific">Tritrichomonas foetus</name>
    <dbReference type="NCBI Taxonomy" id="1144522"/>
    <lineage>
        <taxon>Eukaryota</taxon>
        <taxon>Metamonada</taxon>
        <taxon>Parabasalia</taxon>
        <taxon>Tritrichomonadida</taxon>
        <taxon>Tritrichomonadidae</taxon>
        <taxon>Tritrichomonas</taxon>
    </lineage>
</organism>
<keyword evidence="10" id="KW-0418">Kinase</keyword>
<protein>
    <recommendedName>
        <fullName evidence="1">non-specific serine/threonine protein kinase</fullName>
        <ecNumber evidence="1">2.7.11.1</ecNumber>
    </recommendedName>
</protein>
<feature type="compositionally biased region" description="Polar residues" evidence="8">
    <location>
        <begin position="390"/>
        <end position="401"/>
    </location>
</feature>
<gene>
    <name evidence="10" type="ORF">TRFO_12631</name>
</gene>
<accession>A0A1J4L103</accession>
<feature type="domain" description="Protein kinase" evidence="9">
    <location>
        <begin position="28"/>
        <end position="279"/>
    </location>
</feature>
<dbReference type="GO" id="GO:0005524">
    <property type="term" value="F:ATP binding"/>
    <property type="evidence" value="ECO:0007669"/>
    <property type="project" value="UniProtKB-UniRule"/>
</dbReference>
<dbReference type="InterPro" id="IPR008271">
    <property type="entry name" value="Ser/Thr_kinase_AS"/>
</dbReference>
<dbReference type="PROSITE" id="PS50011">
    <property type="entry name" value="PROTEIN_KINASE_DOM"/>
    <property type="match status" value="1"/>
</dbReference>
<dbReference type="InterPro" id="IPR011009">
    <property type="entry name" value="Kinase-like_dom_sf"/>
</dbReference>
<feature type="region of interest" description="Disordered" evidence="8">
    <location>
        <begin position="390"/>
        <end position="427"/>
    </location>
</feature>
<keyword evidence="10" id="KW-0808">Transferase</keyword>
<evidence type="ECO:0000256" key="8">
    <source>
        <dbReference type="SAM" id="MobiDB-lite"/>
    </source>
</evidence>
<name>A0A1J4L103_9EUKA</name>
<comment type="similarity">
    <text evidence="7">Belongs to the protein kinase superfamily.</text>
</comment>
<keyword evidence="2 6" id="KW-0547">Nucleotide-binding</keyword>
<keyword evidence="11" id="KW-1185">Reference proteome</keyword>
<evidence type="ECO:0000313" key="11">
    <source>
        <dbReference type="Proteomes" id="UP000179807"/>
    </source>
</evidence>
<dbReference type="PROSITE" id="PS00108">
    <property type="entry name" value="PROTEIN_KINASE_ST"/>
    <property type="match status" value="1"/>
</dbReference>
<dbReference type="FunFam" id="1.10.510.10:FF:000592">
    <property type="entry name" value="CAMK family protein kinase"/>
    <property type="match status" value="1"/>
</dbReference>
<dbReference type="VEuPathDB" id="TrichDB:TRFO_12631"/>
<evidence type="ECO:0000256" key="7">
    <source>
        <dbReference type="RuleBase" id="RU000304"/>
    </source>
</evidence>
<dbReference type="GO" id="GO:0005737">
    <property type="term" value="C:cytoplasm"/>
    <property type="evidence" value="ECO:0007669"/>
    <property type="project" value="TreeGrafter"/>
</dbReference>
<dbReference type="Proteomes" id="UP000179807">
    <property type="component" value="Unassembled WGS sequence"/>
</dbReference>
<comment type="catalytic activity">
    <reaction evidence="4">
        <text>L-threonyl-[protein] + ATP = O-phospho-L-threonyl-[protein] + ADP + H(+)</text>
        <dbReference type="Rhea" id="RHEA:46608"/>
        <dbReference type="Rhea" id="RHEA-COMP:11060"/>
        <dbReference type="Rhea" id="RHEA-COMP:11605"/>
        <dbReference type="ChEBI" id="CHEBI:15378"/>
        <dbReference type="ChEBI" id="CHEBI:30013"/>
        <dbReference type="ChEBI" id="CHEBI:30616"/>
        <dbReference type="ChEBI" id="CHEBI:61977"/>
        <dbReference type="ChEBI" id="CHEBI:456216"/>
        <dbReference type="EC" id="2.7.11.1"/>
    </reaction>
</comment>
<dbReference type="CDD" id="cd14003">
    <property type="entry name" value="STKc_AMPK-like"/>
    <property type="match status" value="1"/>
</dbReference>
<dbReference type="EC" id="2.7.11.1" evidence="1"/>
<reference evidence="10" key="1">
    <citation type="submission" date="2016-10" db="EMBL/GenBank/DDBJ databases">
        <authorList>
            <person name="Benchimol M."/>
            <person name="Almeida L.G."/>
            <person name="Vasconcelos A.T."/>
            <person name="Perreira-Neves A."/>
            <person name="Rosa I.A."/>
            <person name="Tasca T."/>
            <person name="Bogo M.R."/>
            <person name="de Souza W."/>
        </authorList>
    </citation>
    <scope>NUCLEOTIDE SEQUENCE [LARGE SCALE GENOMIC DNA]</scope>
    <source>
        <strain evidence="10">K</strain>
    </source>
</reference>
<evidence type="ECO:0000256" key="4">
    <source>
        <dbReference type="ARBA" id="ARBA00047899"/>
    </source>
</evidence>
<evidence type="ECO:0000313" key="10">
    <source>
        <dbReference type="EMBL" id="OHT17115.1"/>
    </source>
</evidence>
<sequence length="427" mass="48899">MIIKVQLTRKRFIKKFESMKGSLHVGNYTLLYRIGSGSFANVFMGINDLNGLPVAIKQISKQSLTTEKEKVRLEREISIMKRAMHQYIVELFEIIDTDDYVYLVMELVQNGSIKSLLVPNQPMSEEKCRKIFSQVIVAVGYLHNNLNIIHRDLKAENILFDKNENIRLIDFGLSTSSQPEVLRTACGSPAYAAPEIILHDNYTQSADIWSIGILLYLMSTGKLPFDTSSVTKLLNYIVTSPIEIPTTLSSDLQNLISRILQKNPEKRITIEEMMRHPWFTRAGYFMFQTSSNRTPFDSLITDDSIDISIVQELVHKGIDVKELRTSLLNSDFNELTAVYRIKRRAKLMEEFDGKLNSPENNMFRFSTCPIKDSGMNIAVRNVVRRSFSKTKSSQYPINQNPPKLAPRAEFGKRKRLIHSIPRPSPLK</sequence>
<dbReference type="PANTHER" id="PTHR24346">
    <property type="entry name" value="MAP/MICROTUBULE AFFINITY-REGULATING KINASE"/>
    <property type="match status" value="1"/>
</dbReference>
<evidence type="ECO:0000256" key="6">
    <source>
        <dbReference type="PROSITE-ProRule" id="PRU10141"/>
    </source>
</evidence>
<evidence type="ECO:0000256" key="3">
    <source>
        <dbReference type="ARBA" id="ARBA00022840"/>
    </source>
</evidence>
<dbReference type="SUPFAM" id="SSF56112">
    <property type="entry name" value="Protein kinase-like (PK-like)"/>
    <property type="match status" value="1"/>
</dbReference>
<keyword evidence="3 6" id="KW-0067">ATP-binding</keyword>
<comment type="caution">
    <text evidence="10">The sequence shown here is derived from an EMBL/GenBank/DDBJ whole genome shotgun (WGS) entry which is preliminary data.</text>
</comment>
<dbReference type="InterPro" id="IPR017441">
    <property type="entry name" value="Protein_kinase_ATP_BS"/>
</dbReference>
<evidence type="ECO:0000256" key="5">
    <source>
        <dbReference type="ARBA" id="ARBA00048679"/>
    </source>
</evidence>
<dbReference type="InterPro" id="IPR000719">
    <property type="entry name" value="Prot_kinase_dom"/>
</dbReference>
<dbReference type="EMBL" id="MLAK01000035">
    <property type="protein sequence ID" value="OHT17115.1"/>
    <property type="molecule type" value="Genomic_DNA"/>
</dbReference>
<evidence type="ECO:0000259" key="9">
    <source>
        <dbReference type="PROSITE" id="PS50011"/>
    </source>
</evidence>
<evidence type="ECO:0000256" key="1">
    <source>
        <dbReference type="ARBA" id="ARBA00012513"/>
    </source>
</evidence>
<proteinExistence type="inferred from homology"/>
<feature type="binding site" evidence="6">
    <location>
        <position position="57"/>
    </location>
    <ligand>
        <name>ATP</name>
        <dbReference type="ChEBI" id="CHEBI:30616"/>
    </ligand>
</feature>
<dbReference type="AlphaFoldDB" id="A0A1J4L103"/>
<dbReference type="GO" id="GO:0004674">
    <property type="term" value="F:protein serine/threonine kinase activity"/>
    <property type="evidence" value="ECO:0007669"/>
    <property type="project" value="UniProtKB-KW"/>
</dbReference>